<keyword evidence="5 6" id="KW-0472">Membrane</keyword>
<evidence type="ECO:0000256" key="2">
    <source>
        <dbReference type="ARBA" id="ARBA00022475"/>
    </source>
</evidence>
<name>A0ABP7UZ90_9FLAO</name>
<dbReference type="EMBL" id="BAABCS010000020">
    <property type="protein sequence ID" value="GAA4055773.1"/>
    <property type="molecule type" value="Genomic_DNA"/>
</dbReference>
<keyword evidence="2" id="KW-1003">Cell membrane</keyword>
<keyword evidence="8" id="KW-1185">Reference proteome</keyword>
<proteinExistence type="predicted"/>
<evidence type="ECO:0000256" key="5">
    <source>
        <dbReference type="ARBA" id="ARBA00023136"/>
    </source>
</evidence>
<accession>A0ABP7UZ90</accession>
<organism evidence="7 8">
    <name type="scientific">Flavobacterium chungnamense</name>
    <dbReference type="NCBI Taxonomy" id="706182"/>
    <lineage>
        <taxon>Bacteria</taxon>
        <taxon>Pseudomonadati</taxon>
        <taxon>Bacteroidota</taxon>
        <taxon>Flavobacteriia</taxon>
        <taxon>Flavobacteriales</taxon>
        <taxon>Flavobacteriaceae</taxon>
        <taxon>Flavobacterium</taxon>
    </lineage>
</organism>
<dbReference type="InterPro" id="IPR020948">
    <property type="entry name" value="P_starv_induced_PsiE-like"/>
</dbReference>
<gene>
    <name evidence="7" type="ORF">GCM10022388_22970</name>
</gene>
<dbReference type="Pfam" id="PF06146">
    <property type="entry name" value="PsiE"/>
    <property type="match status" value="1"/>
</dbReference>
<evidence type="ECO:0000256" key="6">
    <source>
        <dbReference type="SAM" id="Phobius"/>
    </source>
</evidence>
<keyword evidence="3 6" id="KW-0812">Transmembrane</keyword>
<evidence type="ECO:0000256" key="1">
    <source>
        <dbReference type="ARBA" id="ARBA00004651"/>
    </source>
</evidence>
<sequence length="142" mass="16191">MNNIDKTIHFAEKSIYYTLSILILLFVFYEVFDLIHLFYIEVNEASILENKSIALSGVPLFFNIIIALEILETFKGNNDNILRKVKIILLIALTAISRKVIVMDVKHIGFETEIGISILILSICAGYFILHNSIKKNSSKKE</sequence>
<evidence type="ECO:0000256" key="3">
    <source>
        <dbReference type="ARBA" id="ARBA00022692"/>
    </source>
</evidence>
<reference evidence="8" key="1">
    <citation type="journal article" date="2019" name="Int. J. Syst. Evol. Microbiol.">
        <title>The Global Catalogue of Microorganisms (GCM) 10K type strain sequencing project: providing services to taxonomists for standard genome sequencing and annotation.</title>
        <authorList>
            <consortium name="The Broad Institute Genomics Platform"/>
            <consortium name="The Broad Institute Genome Sequencing Center for Infectious Disease"/>
            <person name="Wu L."/>
            <person name="Ma J."/>
        </authorList>
    </citation>
    <scope>NUCLEOTIDE SEQUENCE [LARGE SCALE GENOMIC DNA]</scope>
    <source>
        <strain evidence="8">JCM 17068</strain>
    </source>
</reference>
<feature type="transmembrane region" description="Helical" evidence="6">
    <location>
        <begin position="52"/>
        <end position="71"/>
    </location>
</feature>
<feature type="transmembrane region" description="Helical" evidence="6">
    <location>
        <begin position="114"/>
        <end position="134"/>
    </location>
</feature>
<comment type="caution">
    <text evidence="7">The sequence shown here is derived from an EMBL/GenBank/DDBJ whole genome shotgun (WGS) entry which is preliminary data.</text>
</comment>
<evidence type="ECO:0008006" key="9">
    <source>
        <dbReference type="Google" id="ProtNLM"/>
    </source>
</evidence>
<protein>
    <recommendedName>
        <fullName evidence="9">Phosphate-starvation-inducible E-like protein</fullName>
    </recommendedName>
</protein>
<comment type="subcellular location">
    <subcellularLocation>
        <location evidence="1">Cell membrane</location>
        <topology evidence="1">Multi-pass membrane protein</topology>
    </subcellularLocation>
</comment>
<evidence type="ECO:0000313" key="8">
    <source>
        <dbReference type="Proteomes" id="UP001500426"/>
    </source>
</evidence>
<dbReference type="RefSeq" id="WP_345094724.1">
    <property type="nucleotide sequence ID" value="NZ_BAABCS010000020.1"/>
</dbReference>
<evidence type="ECO:0000256" key="4">
    <source>
        <dbReference type="ARBA" id="ARBA00022989"/>
    </source>
</evidence>
<feature type="transmembrane region" description="Helical" evidence="6">
    <location>
        <begin position="15"/>
        <end position="40"/>
    </location>
</feature>
<keyword evidence="4 6" id="KW-1133">Transmembrane helix</keyword>
<dbReference type="Proteomes" id="UP001500426">
    <property type="component" value="Unassembled WGS sequence"/>
</dbReference>
<evidence type="ECO:0000313" key="7">
    <source>
        <dbReference type="EMBL" id="GAA4055773.1"/>
    </source>
</evidence>
<feature type="transmembrane region" description="Helical" evidence="6">
    <location>
        <begin position="83"/>
        <end position="102"/>
    </location>
</feature>